<organism evidence="2 3">
    <name type="scientific">Sulfobacillus benefaciens</name>
    <dbReference type="NCBI Taxonomy" id="453960"/>
    <lineage>
        <taxon>Bacteria</taxon>
        <taxon>Bacillati</taxon>
        <taxon>Bacillota</taxon>
        <taxon>Clostridia</taxon>
        <taxon>Eubacteriales</taxon>
        <taxon>Clostridiales Family XVII. Incertae Sedis</taxon>
        <taxon>Sulfobacillus</taxon>
    </lineage>
</organism>
<reference evidence="2 3" key="1">
    <citation type="journal article" date="2014" name="BMC Genomics">
        <title>Comparison of environmental and isolate Sulfobacillus genomes reveals diverse carbon, sulfur, nitrogen, and hydrogen metabolisms.</title>
        <authorList>
            <person name="Justice N.B."/>
            <person name="Norman A."/>
            <person name="Brown C.T."/>
            <person name="Singh A."/>
            <person name="Thomas B.C."/>
            <person name="Banfield J.F."/>
        </authorList>
    </citation>
    <scope>NUCLEOTIDE SEQUENCE [LARGE SCALE GENOMIC DNA]</scope>
    <source>
        <strain evidence="2">AMDSBA1</strain>
    </source>
</reference>
<dbReference type="Proteomes" id="UP000242699">
    <property type="component" value="Unassembled WGS sequence"/>
</dbReference>
<dbReference type="InterPro" id="IPR018728">
    <property type="entry name" value="DUF2268"/>
</dbReference>
<evidence type="ECO:0000313" key="3">
    <source>
        <dbReference type="Proteomes" id="UP000242699"/>
    </source>
</evidence>
<proteinExistence type="predicted"/>
<accession>A0A2T2X938</accession>
<dbReference type="Pfam" id="PF10026">
    <property type="entry name" value="DUF2268"/>
    <property type="match status" value="1"/>
</dbReference>
<dbReference type="EMBL" id="PXYT01000005">
    <property type="protein sequence ID" value="PSR30968.1"/>
    <property type="molecule type" value="Genomic_DNA"/>
</dbReference>
<evidence type="ECO:0000313" key="2">
    <source>
        <dbReference type="EMBL" id="PSR30968.1"/>
    </source>
</evidence>
<gene>
    <name evidence="2" type="ORF">C7B43_03700</name>
</gene>
<protein>
    <recommendedName>
        <fullName evidence="1">DUF2268 domain-containing protein</fullName>
    </recommendedName>
</protein>
<evidence type="ECO:0000259" key="1">
    <source>
        <dbReference type="Pfam" id="PF10026"/>
    </source>
</evidence>
<sequence length="283" mass="32414">MRGENMQTIHLSPQKDQVEQFIQACREGPSTARQTLFTSLLALDGDEPADLIDNGMLPWDAPWEEIQIIWQRLAKLEIGSRIRETLMSLCHDYPAPSQDLFVRLFPMAENDRFGRERLGGVSAWVNWEGNTMHFIVYPSPDTFRTLKSTVVHEYHHHYRIAITNNKSGHINLLESLVREGMAEHLVQAVLGPRSLAPWATSLSEQEAWQWWNKVYSQHVDEKGSQAAAYIFGGKDAGIPLWAGYSVGYYLIKWYRHTHPEITIPELTALDGPEFIPLSRPEHL</sequence>
<comment type="caution">
    <text evidence="2">The sequence shown here is derived from an EMBL/GenBank/DDBJ whole genome shotgun (WGS) entry which is preliminary data.</text>
</comment>
<dbReference type="AlphaFoldDB" id="A0A2T2X938"/>
<name>A0A2T2X938_9FIRM</name>
<feature type="domain" description="DUF2268" evidence="1">
    <location>
        <begin position="81"/>
        <end position="275"/>
    </location>
</feature>